<dbReference type="Gene3D" id="3.15.10.30">
    <property type="entry name" value="Haemolymph juvenile hormone binding protein"/>
    <property type="match status" value="1"/>
</dbReference>
<dbReference type="InParanoid" id="A0A6P7GYI4"/>
<dbReference type="Pfam" id="PF06585">
    <property type="entry name" value="JHBP"/>
    <property type="match status" value="1"/>
</dbReference>
<accession>A0A6P7GYI4</accession>
<dbReference type="PANTHER" id="PTHR11008">
    <property type="entry name" value="PROTEIN TAKEOUT-LIKE PROTEIN"/>
    <property type="match status" value="1"/>
</dbReference>
<evidence type="ECO:0000313" key="1">
    <source>
        <dbReference type="RefSeq" id="XP_028154801.1"/>
    </source>
</evidence>
<reference evidence="1" key="1">
    <citation type="submission" date="2025-08" db="UniProtKB">
        <authorList>
            <consortium name="RefSeq"/>
        </authorList>
    </citation>
    <scope>IDENTIFICATION</scope>
    <source>
        <tissue evidence="1">Whole insect</tissue>
    </source>
</reference>
<dbReference type="GO" id="GO:0005615">
    <property type="term" value="C:extracellular space"/>
    <property type="evidence" value="ECO:0007669"/>
    <property type="project" value="TreeGrafter"/>
</dbReference>
<dbReference type="InterPro" id="IPR010562">
    <property type="entry name" value="Haemolymph_juvenile_hormone-bd"/>
</dbReference>
<protein>
    <submittedName>
        <fullName evidence="1">Uncharacterized protein LOC114348429</fullName>
    </submittedName>
</protein>
<gene>
    <name evidence="1" type="primary">LOC114348429</name>
</gene>
<proteinExistence type="predicted"/>
<name>A0A6P7GYI4_DIAVI</name>
<dbReference type="PANTHER" id="PTHR11008:SF41">
    <property type="entry name" value="RE70318P"/>
    <property type="match status" value="1"/>
</dbReference>
<dbReference type="RefSeq" id="XP_028154801.1">
    <property type="nucleotide sequence ID" value="XM_028299000.1"/>
</dbReference>
<dbReference type="InterPro" id="IPR038606">
    <property type="entry name" value="To_sf"/>
</dbReference>
<sequence>MFRLATETQPFEARIHIPFLKINSRYESSGVLIILPASGNGTFNGLLEDVLATVRGTSSINERDGSKYLHIDTLKVELDVKNLGLEVKNIFKNNAVLSK</sequence>
<organism evidence="1">
    <name type="scientific">Diabrotica virgifera virgifera</name>
    <name type="common">western corn rootworm</name>
    <dbReference type="NCBI Taxonomy" id="50390"/>
    <lineage>
        <taxon>Eukaryota</taxon>
        <taxon>Metazoa</taxon>
        <taxon>Ecdysozoa</taxon>
        <taxon>Arthropoda</taxon>
        <taxon>Hexapoda</taxon>
        <taxon>Insecta</taxon>
        <taxon>Pterygota</taxon>
        <taxon>Neoptera</taxon>
        <taxon>Endopterygota</taxon>
        <taxon>Coleoptera</taxon>
        <taxon>Polyphaga</taxon>
        <taxon>Cucujiformia</taxon>
        <taxon>Chrysomeloidea</taxon>
        <taxon>Chrysomelidae</taxon>
        <taxon>Galerucinae</taxon>
        <taxon>Diabroticina</taxon>
        <taxon>Diabroticites</taxon>
        <taxon>Diabrotica</taxon>
    </lineage>
</organism>
<dbReference type="AlphaFoldDB" id="A0A6P7GYI4"/>